<dbReference type="SUPFAM" id="SSF46565">
    <property type="entry name" value="Chaperone J-domain"/>
    <property type="match status" value="1"/>
</dbReference>
<evidence type="ECO:0000259" key="4">
    <source>
        <dbReference type="PROSITE" id="PS50030"/>
    </source>
</evidence>
<dbReference type="InterPro" id="IPR019734">
    <property type="entry name" value="TPR_rpt"/>
</dbReference>
<dbReference type="InterPro" id="IPR009060">
    <property type="entry name" value="UBA-like_sf"/>
</dbReference>
<dbReference type="SUPFAM" id="SSF48452">
    <property type="entry name" value="TPR-like"/>
    <property type="match status" value="1"/>
</dbReference>
<dbReference type="FunFam" id="1.10.287.110:FF:000002">
    <property type="entry name" value="putative tyrosine-protein phosphatase auxilin isoform X2"/>
    <property type="match status" value="1"/>
</dbReference>
<sequence length="568" mass="63415">MSQSSGYSTPDNKSSASVPKKPPRSTKAEYASTECKRHYASPEESDDAIPIFTTPTNMYIRDELNPRPRFTSPRPRHQYTYSPSPSSQYSNTSFDPPSTKYHSNNNTPSYSPKADTNFNTRPRATSFSNKERMNGSTQQTPTHSGNNFTNSAEPSTHKDLILAQLVEMGFALDACKAALATCSTNASLQDVLDILVQSTTASDQQVPLDPGAVSSEEEDIGISSEEAWKQEQERRRKEYLNELKRNSQTVDTSYAEKQRKEGNYYFNKGLFIEAESSYSLAIASLPAHHSAIVLLSNNRAATRLKLGKYQACLDDCSTAIQLASKNVATNAVLIDGVSSWKSQWLKALHRKACALEGLGLYDAAIHVYEEYARISGVPRTAIVNQGIQRCQDAIQAKKEGKTQNDGTHSPIWKPSKESSTAFPDIDFTMFMPKQPQPQANMDEINASKAVREMREREKKREAEEAERLAKEDKVNAQLIAWKNGKEQNLRSLLASLELILWSDIQWKGVTVGELLEPKKCKVTYMKAIAKVHPDKLPANATVEQRLLASGIFTTLNQAWDTFRTEHNL</sequence>
<dbReference type="SUPFAM" id="SSF46934">
    <property type="entry name" value="UBA-like"/>
    <property type="match status" value="1"/>
</dbReference>
<dbReference type="InterPro" id="IPR051966">
    <property type="entry name" value="RPAP3"/>
</dbReference>
<dbReference type="PANTHER" id="PTHR46423">
    <property type="entry name" value="RNA POLYMERASE II-ASSOCIATED PROTEIN 3"/>
    <property type="match status" value="1"/>
</dbReference>
<feature type="region of interest" description="Disordered" evidence="3">
    <location>
        <begin position="397"/>
        <end position="418"/>
    </location>
</feature>
<name>A0A1X0QVY3_RHIZD</name>
<dbReference type="InterPro" id="IPR036869">
    <property type="entry name" value="J_dom_sf"/>
</dbReference>
<dbReference type="OrthoDB" id="1717591at2759"/>
<organism evidence="5">
    <name type="scientific">Rhizopus microsporus var. microsporus</name>
    <dbReference type="NCBI Taxonomy" id="86635"/>
    <lineage>
        <taxon>Eukaryota</taxon>
        <taxon>Fungi</taxon>
        <taxon>Fungi incertae sedis</taxon>
        <taxon>Mucoromycota</taxon>
        <taxon>Mucoromycotina</taxon>
        <taxon>Mucoromycetes</taxon>
        <taxon>Mucorales</taxon>
        <taxon>Mucorineae</taxon>
        <taxon>Rhizopodaceae</taxon>
        <taxon>Rhizopus</taxon>
    </lineage>
</organism>
<dbReference type="VEuPathDB" id="FungiDB:BCV72DRAFT_232333"/>
<keyword evidence="2" id="KW-0175">Coiled coil</keyword>
<evidence type="ECO:0000256" key="1">
    <source>
        <dbReference type="ARBA" id="ARBA00022803"/>
    </source>
</evidence>
<dbReference type="PANTHER" id="PTHR46423:SF1">
    <property type="entry name" value="RNA POLYMERASE II-ASSOCIATED PROTEIN 3"/>
    <property type="match status" value="1"/>
</dbReference>
<feature type="compositionally biased region" description="Low complexity" evidence="3">
    <location>
        <begin position="78"/>
        <end position="93"/>
    </location>
</feature>
<dbReference type="EMBL" id="KV921987">
    <property type="protein sequence ID" value="ORE03902.1"/>
    <property type="molecule type" value="Genomic_DNA"/>
</dbReference>
<dbReference type="Gene3D" id="1.25.40.10">
    <property type="entry name" value="Tetratricopeptide repeat domain"/>
    <property type="match status" value="1"/>
</dbReference>
<dbReference type="SMART" id="SM00028">
    <property type="entry name" value="TPR"/>
    <property type="match status" value="3"/>
</dbReference>
<gene>
    <name evidence="5" type="ORF">BCV72DRAFT_232333</name>
</gene>
<protein>
    <recommendedName>
        <fullName evidence="4">UBA domain-containing protein</fullName>
    </recommendedName>
</protein>
<feature type="domain" description="UBA" evidence="4">
    <location>
        <begin position="155"/>
        <end position="198"/>
    </location>
</feature>
<feature type="region of interest" description="Disordered" evidence="3">
    <location>
        <begin position="1"/>
        <end position="154"/>
    </location>
</feature>
<dbReference type="InterPro" id="IPR015940">
    <property type="entry name" value="UBA"/>
</dbReference>
<accession>A0A1X0QVY3</accession>
<dbReference type="Gene3D" id="1.10.8.10">
    <property type="entry name" value="DNA helicase RuvA subunit, C-terminal domain"/>
    <property type="match status" value="1"/>
</dbReference>
<evidence type="ECO:0000256" key="2">
    <source>
        <dbReference type="SAM" id="Coils"/>
    </source>
</evidence>
<reference evidence="5" key="1">
    <citation type="journal article" date="2016" name="Proc. Natl. Acad. Sci. U.S.A.">
        <title>Lipid metabolic changes in an early divergent fungus govern the establishment of a mutualistic symbiosis with endobacteria.</title>
        <authorList>
            <person name="Lastovetsky O.A."/>
            <person name="Gaspar M.L."/>
            <person name="Mondo S.J."/>
            <person name="LaButti K.M."/>
            <person name="Sandor L."/>
            <person name="Grigoriev I.V."/>
            <person name="Henry S.A."/>
            <person name="Pawlowska T.E."/>
        </authorList>
    </citation>
    <scope>NUCLEOTIDE SEQUENCE [LARGE SCALE GENOMIC DNA]</scope>
    <source>
        <strain evidence="5">ATCC 52814</strain>
    </source>
</reference>
<dbReference type="GO" id="GO:0101031">
    <property type="term" value="C:protein folding chaperone complex"/>
    <property type="evidence" value="ECO:0007669"/>
    <property type="project" value="TreeGrafter"/>
</dbReference>
<evidence type="ECO:0000313" key="5">
    <source>
        <dbReference type="EMBL" id="ORE03902.1"/>
    </source>
</evidence>
<dbReference type="PROSITE" id="PS50030">
    <property type="entry name" value="UBA"/>
    <property type="match status" value="1"/>
</dbReference>
<feature type="compositionally biased region" description="Polar residues" evidence="3">
    <location>
        <begin position="1"/>
        <end position="17"/>
    </location>
</feature>
<dbReference type="InterPro" id="IPR011990">
    <property type="entry name" value="TPR-like_helical_dom_sf"/>
</dbReference>
<dbReference type="Gene3D" id="1.10.287.110">
    <property type="entry name" value="DnaJ domain"/>
    <property type="match status" value="1"/>
</dbReference>
<proteinExistence type="predicted"/>
<keyword evidence="1" id="KW-0802">TPR repeat</keyword>
<evidence type="ECO:0000256" key="3">
    <source>
        <dbReference type="SAM" id="MobiDB-lite"/>
    </source>
</evidence>
<feature type="compositionally biased region" description="Polar residues" evidence="3">
    <location>
        <begin position="94"/>
        <end position="154"/>
    </location>
</feature>
<dbReference type="AlphaFoldDB" id="A0A1X0QVY3"/>
<dbReference type="Proteomes" id="UP000242414">
    <property type="component" value="Unassembled WGS sequence"/>
</dbReference>
<feature type="coiled-coil region" evidence="2">
    <location>
        <begin position="446"/>
        <end position="475"/>
    </location>
</feature>